<protein>
    <submittedName>
        <fullName evidence="1">Uncharacterized protein</fullName>
    </submittedName>
</protein>
<accession>A0A0B1TSQ6</accession>
<organism evidence="1 2">
    <name type="scientific">Oesophagostomum dentatum</name>
    <name type="common">Nodular worm</name>
    <dbReference type="NCBI Taxonomy" id="61180"/>
    <lineage>
        <taxon>Eukaryota</taxon>
        <taxon>Metazoa</taxon>
        <taxon>Ecdysozoa</taxon>
        <taxon>Nematoda</taxon>
        <taxon>Chromadorea</taxon>
        <taxon>Rhabditida</taxon>
        <taxon>Rhabditina</taxon>
        <taxon>Rhabditomorpha</taxon>
        <taxon>Strongyloidea</taxon>
        <taxon>Strongylidae</taxon>
        <taxon>Oesophagostomum</taxon>
    </lineage>
</organism>
<gene>
    <name evidence="1" type="ORF">OESDEN_01135</name>
</gene>
<reference evidence="1 2" key="1">
    <citation type="submission" date="2014-03" db="EMBL/GenBank/DDBJ databases">
        <title>Draft genome of the hookworm Oesophagostomum dentatum.</title>
        <authorList>
            <person name="Mitreva M."/>
        </authorList>
    </citation>
    <scope>NUCLEOTIDE SEQUENCE [LARGE SCALE GENOMIC DNA]</scope>
    <source>
        <strain evidence="1 2">OD-Hann</strain>
    </source>
</reference>
<keyword evidence="2" id="KW-1185">Reference proteome</keyword>
<dbReference type="AlphaFoldDB" id="A0A0B1TSQ6"/>
<proteinExistence type="predicted"/>
<dbReference type="Proteomes" id="UP000053660">
    <property type="component" value="Unassembled WGS sequence"/>
</dbReference>
<sequence length="85" mass="8980">MDSGVPGVSGVNAATLAQTLIGVEPAILPTFFLGSVRIHARLKEGGPALEAISSCNTASIRDAIIVIHLAHFMIEARGEIHFWCI</sequence>
<evidence type="ECO:0000313" key="2">
    <source>
        <dbReference type="Proteomes" id="UP000053660"/>
    </source>
</evidence>
<name>A0A0B1TSQ6_OESDE</name>
<evidence type="ECO:0000313" key="1">
    <source>
        <dbReference type="EMBL" id="KHJ98877.1"/>
    </source>
</evidence>
<dbReference type="EMBL" id="KN549264">
    <property type="protein sequence ID" value="KHJ98877.1"/>
    <property type="molecule type" value="Genomic_DNA"/>
</dbReference>